<evidence type="ECO:0000313" key="2">
    <source>
        <dbReference type="EMBL" id="MBB3229541.1"/>
    </source>
</evidence>
<evidence type="ECO:0008006" key="4">
    <source>
        <dbReference type="Google" id="ProtNLM"/>
    </source>
</evidence>
<feature type="transmembrane region" description="Helical" evidence="1">
    <location>
        <begin position="48"/>
        <end position="68"/>
    </location>
</feature>
<keyword evidence="1" id="KW-0472">Membrane</keyword>
<name>A0A7W5HJK5_9GAMM</name>
<dbReference type="RefSeq" id="WP_183382056.1">
    <property type="nucleotide sequence ID" value="NZ_JACHXR010000001.1"/>
</dbReference>
<feature type="transmembrane region" description="Helical" evidence="1">
    <location>
        <begin position="393"/>
        <end position="412"/>
    </location>
</feature>
<keyword evidence="1" id="KW-1133">Transmembrane helix</keyword>
<gene>
    <name evidence="2" type="ORF">FHR97_000356</name>
</gene>
<dbReference type="AlphaFoldDB" id="A0A7W5HJK5"/>
<dbReference type="EMBL" id="JACHXR010000001">
    <property type="protein sequence ID" value="MBB3229541.1"/>
    <property type="molecule type" value="Genomic_DNA"/>
</dbReference>
<feature type="transmembrane region" description="Helical" evidence="1">
    <location>
        <begin position="143"/>
        <end position="165"/>
    </location>
</feature>
<feature type="transmembrane region" description="Helical" evidence="1">
    <location>
        <begin position="21"/>
        <end position="42"/>
    </location>
</feature>
<comment type="caution">
    <text evidence="2">The sequence shown here is derived from an EMBL/GenBank/DDBJ whole genome shotgun (WGS) entry which is preliminary data.</text>
</comment>
<feature type="transmembrane region" description="Helical" evidence="1">
    <location>
        <begin position="225"/>
        <end position="242"/>
    </location>
</feature>
<evidence type="ECO:0000313" key="3">
    <source>
        <dbReference type="Proteomes" id="UP000518892"/>
    </source>
</evidence>
<feature type="transmembrane region" description="Helical" evidence="1">
    <location>
        <begin position="276"/>
        <end position="296"/>
    </location>
</feature>
<organism evidence="2 3">
    <name type="scientific">Halomonas stenophila</name>
    <dbReference type="NCBI Taxonomy" id="795312"/>
    <lineage>
        <taxon>Bacteria</taxon>
        <taxon>Pseudomonadati</taxon>
        <taxon>Pseudomonadota</taxon>
        <taxon>Gammaproteobacteria</taxon>
        <taxon>Oceanospirillales</taxon>
        <taxon>Halomonadaceae</taxon>
        <taxon>Halomonas</taxon>
    </lineage>
</organism>
<sequence>MTVKYSTRAMDVDSFRGGLRYIHGVTYRNIIMLTLLLYLYLLSPYFDVGGMLIHGGMISIFLFFVAHYRLVLRSFQQASLLLTLIGLCLFCLYNLILIIVYMEAFSTSFQNYMIQVGIYILLGFVLAFYMIDKALDLDQALTLCFRLIAFVVFINAIIILVEYHFPPFRQFVESMLYQQENTNINYLTREYRLRGIASGGAANLSLFHGTVLVLLQALYIKRKIGLLYFLVASVTIFTSLLFIGRTGIVVGFIGIVLFHFLNLMMSRQKASMRRVILYISISAIVVIAPPVFAMLFPDSLLGYSISFLYEGVEGIRQEGTVTTVASMFDMTGQWLKLLFGVGAHWGDFNLQGRVDAGYMRMFTALGIPLAVLFYLLIGYLARFLLVITHYKSLWIVIMIIMFIAEIKEPFIFKGYSARLMWMLIGMGICYTFCSPFYEEQVKSTPRKSA</sequence>
<accession>A0A7W5HJK5</accession>
<keyword evidence="1" id="KW-0812">Transmembrane</keyword>
<feature type="transmembrane region" description="Helical" evidence="1">
    <location>
        <begin position="248"/>
        <end position="264"/>
    </location>
</feature>
<feature type="transmembrane region" description="Helical" evidence="1">
    <location>
        <begin position="418"/>
        <end position="437"/>
    </location>
</feature>
<reference evidence="2 3" key="1">
    <citation type="submission" date="2020-08" db="EMBL/GenBank/DDBJ databases">
        <title>Genomic Encyclopedia of Type Strains, Phase III (KMG-III): the genomes of soil and plant-associated and newly described type strains.</title>
        <authorList>
            <person name="Whitman W."/>
        </authorList>
    </citation>
    <scope>NUCLEOTIDE SEQUENCE [LARGE SCALE GENOMIC DNA]</scope>
    <source>
        <strain evidence="2 3">CECT 7744</strain>
    </source>
</reference>
<keyword evidence="3" id="KW-1185">Reference proteome</keyword>
<feature type="transmembrane region" description="Helical" evidence="1">
    <location>
        <begin position="80"/>
        <end position="100"/>
    </location>
</feature>
<feature type="transmembrane region" description="Helical" evidence="1">
    <location>
        <begin position="112"/>
        <end position="131"/>
    </location>
</feature>
<feature type="transmembrane region" description="Helical" evidence="1">
    <location>
        <begin position="358"/>
        <end position="381"/>
    </location>
</feature>
<proteinExistence type="predicted"/>
<protein>
    <recommendedName>
        <fullName evidence="4">O-antigen ligase domain-containing protein</fullName>
    </recommendedName>
</protein>
<evidence type="ECO:0000256" key="1">
    <source>
        <dbReference type="SAM" id="Phobius"/>
    </source>
</evidence>
<dbReference type="Proteomes" id="UP000518892">
    <property type="component" value="Unassembled WGS sequence"/>
</dbReference>
<feature type="transmembrane region" description="Helical" evidence="1">
    <location>
        <begin position="196"/>
        <end position="218"/>
    </location>
</feature>